<dbReference type="OrthoDB" id="2428875at2759"/>
<protein>
    <submittedName>
        <fullName evidence="1">5650_t:CDS:1</fullName>
    </submittedName>
</protein>
<gene>
    <name evidence="1" type="ORF">FWILDA_LOCUS17231</name>
</gene>
<proteinExistence type="predicted"/>
<evidence type="ECO:0000313" key="1">
    <source>
        <dbReference type="EMBL" id="CAI2195745.1"/>
    </source>
</evidence>
<comment type="caution">
    <text evidence="1">The sequence shown here is derived from an EMBL/GenBank/DDBJ whole genome shotgun (WGS) entry which is preliminary data.</text>
</comment>
<organism evidence="1 2">
    <name type="scientific">Funneliformis geosporum</name>
    <dbReference type="NCBI Taxonomy" id="1117311"/>
    <lineage>
        <taxon>Eukaryota</taxon>
        <taxon>Fungi</taxon>
        <taxon>Fungi incertae sedis</taxon>
        <taxon>Mucoromycota</taxon>
        <taxon>Glomeromycotina</taxon>
        <taxon>Glomeromycetes</taxon>
        <taxon>Glomerales</taxon>
        <taxon>Glomeraceae</taxon>
        <taxon>Funneliformis</taxon>
    </lineage>
</organism>
<evidence type="ECO:0000313" key="2">
    <source>
        <dbReference type="Proteomes" id="UP001153678"/>
    </source>
</evidence>
<dbReference type="AlphaFoldDB" id="A0A9W4T7V2"/>
<dbReference type="EMBL" id="CAMKVN010012972">
    <property type="protein sequence ID" value="CAI2195745.1"/>
    <property type="molecule type" value="Genomic_DNA"/>
</dbReference>
<reference evidence="1" key="1">
    <citation type="submission" date="2022-08" db="EMBL/GenBank/DDBJ databases">
        <authorList>
            <person name="Kallberg Y."/>
            <person name="Tangrot J."/>
            <person name="Rosling A."/>
        </authorList>
    </citation>
    <scope>NUCLEOTIDE SEQUENCE</scope>
    <source>
        <strain evidence="1">Wild A</strain>
    </source>
</reference>
<accession>A0A9W4T7V2</accession>
<dbReference type="Proteomes" id="UP001153678">
    <property type="component" value="Unassembled WGS sequence"/>
</dbReference>
<sequence length="73" mass="8632">MNNFVNEKNIIYEEDFNKEIQYSIDKPGDQNNATYSYLKFQEMNHVSIDSDSDLRLKINKDLSTYNVENNTFA</sequence>
<name>A0A9W4T7V2_9GLOM</name>
<keyword evidence="2" id="KW-1185">Reference proteome</keyword>